<dbReference type="PANTHER" id="PTHR46112">
    <property type="entry name" value="AMINOPEPTIDASE"/>
    <property type="match status" value="1"/>
</dbReference>
<dbReference type="Proteomes" id="UP000886889">
    <property type="component" value="Unassembled WGS sequence"/>
</dbReference>
<dbReference type="AlphaFoldDB" id="A0A9D1NYT1"/>
<evidence type="ECO:0000259" key="1">
    <source>
        <dbReference type="Pfam" id="PF00557"/>
    </source>
</evidence>
<dbReference type="InterPro" id="IPR036005">
    <property type="entry name" value="Creatinase/aminopeptidase-like"/>
</dbReference>
<evidence type="ECO:0000313" key="3">
    <source>
        <dbReference type="EMBL" id="HIV23340.1"/>
    </source>
</evidence>
<evidence type="ECO:0000259" key="2">
    <source>
        <dbReference type="Pfam" id="PF01321"/>
    </source>
</evidence>
<dbReference type="Gene3D" id="3.90.230.10">
    <property type="entry name" value="Creatinase/methionine aminopeptidase superfamily"/>
    <property type="match status" value="1"/>
</dbReference>
<reference evidence="3" key="2">
    <citation type="journal article" date="2021" name="PeerJ">
        <title>Extensive microbial diversity within the chicken gut microbiome revealed by metagenomics and culture.</title>
        <authorList>
            <person name="Gilroy R."/>
            <person name="Ravi A."/>
            <person name="Getino M."/>
            <person name="Pursley I."/>
            <person name="Horton D.L."/>
            <person name="Alikhan N.F."/>
            <person name="Baker D."/>
            <person name="Gharbi K."/>
            <person name="Hall N."/>
            <person name="Watson M."/>
            <person name="Adriaenssens E.M."/>
            <person name="Foster-Nyarko E."/>
            <person name="Jarju S."/>
            <person name="Secka A."/>
            <person name="Antonio M."/>
            <person name="Oren A."/>
            <person name="Chaudhuri R.R."/>
            <person name="La Ragione R."/>
            <person name="Hildebrand F."/>
            <person name="Pallen M.J."/>
        </authorList>
    </citation>
    <scope>NUCLEOTIDE SEQUENCE</scope>
    <source>
        <strain evidence="3">ChiBcec6-7307</strain>
    </source>
</reference>
<dbReference type="InterPro" id="IPR050659">
    <property type="entry name" value="Peptidase_M24B"/>
</dbReference>
<feature type="domain" description="Creatinase N-terminal" evidence="2">
    <location>
        <begin position="7"/>
        <end position="137"/>
    </location>
</feature>
<dbReference type="GO" id="GO:0004177">
    <property type="term" value="F:aminopeptidase activity"/>
    <property type="evidence" value="ECO:0007669"/>
    <property type="project" value="UniProtKB-KW"/>
</dbReference>
<proteinExistence type="predicted"/>
<keyword evidence="3" id="KW-0378">Hydrolase</keyword>
<name>A0A9D1NYT1_9FIRM</name>
<dbReference type="InterPro" id="IPR029149">
    <property type="entry name" value="Creatin/AminoP/Spt16_N"/>
</dbReference>
<feature type="domain" description="Peptidase M24" evidence="1">
    <location>
        <begin position="145"/>
        <end position="346"/>
    </location>
</feature>
<comment type="caution">
    <text evidence="3">The sequence shown here is derived from an EMBL/GenBank/DDBJ whole genome shotgun (WGS) entry which is preliminary data.</text>
</comment>
<dbReference type="PANTHER" id="PTHR46112:SF3">
    <property type="entry name" value="AMINOPEPTIDASE YPDF"/>
    <property type="match status" value="1"/>
</dbReference>
<gene>
    <name evidence="3" type="ORF">IAC80_05310</name>
</gene>
<dbReference type="Pfam" id="PF01321">
    <property type="entry name" value="Creatinase_N"/>
    <property type="match status" value="1"/>
</dbReference>
<accession>A0A9D1NYT1</accession>
<sequence>MREEYMEKLVQCIRQAGLDGMLICPGEEMRFLTGFSPMFCERFQGLFVKADGTAFYVCNLLYGEEMREQLPPEVPVYTWFDGDVMPERVKEALKEQGLLGGRIGVNRDAVAFQLLEIKERADIIFCDGKPLIEEMRIRKSGEELENLRRSAAIVDQVFLKVLDRICPGVTEASLQEFLLEEMSRLGGESPECIVGIGANSSYPHYCGSSGRAKQQDVVLMDYGCTCGGMYSDISRTVFVGEPTKQQREAYELVKRANLEAESLVKEGAWIPDIDRRAREVLDEKGYAWTMINRLGHGIGYTIHEAPDIKQSHHRNLERGMAFSIEPGIYLGGEFGIRIEDVVIVNEAGEREVLNQASKELIIL</sequence>
<evidence type="ECO:0000313" key="4">
    <source>
        <dbReference type="Proteomes" id="UP000886889"/>
    </source>
</evidence>
<keyword evidence="3" id="KW-0031">Aminopeptidase</keyword>
<keyword evidence="3" id="KW-0645">Protease</keyword>
<reference evidence="3" key="1">
    <citation type="submission" date="2020-10" db="EMBL/GenBank/DDBJ databases">
        <authorList>
            <person name="Gilroy R."/>
        </authorList>
    </citation>
    <scope>NUCLEOTIDE SEQUENCE</scope>
    <source>
        <strain evidence="3">ChiBcec6-7307</strain>
    </source>
</reference>
<dbReference type="EMBL" id="DVOS01000045">
    <property type="protein sequence ID" value="HIV23340.1"/>
    <property type="molecule type" value="Genomic_DNA"/>
</dbReference>
<dbReference type="InterPro" id="IPR000587">
    <property type="entry name" value="Creatinase_N"/>
</dbReference>
<dbReference type="Gene3D" id="3.40.350.10">
    <property type="entry name" value="Creatinase/prolidase N-terminal domain"/>
    <property type="match status" value="1"/>
</dbReference>
<organism evidence="3 4">
    <name type="scientific">Candidatus Merdiplasma excrementigallinarum</name>
    <dbReference type="NCBI Taxonomy" id="2840864"/>
    <lineage>
        <taxon>Bacteria</taxon>
        <taxon>Bacillati</taxon>
        <taxon>Bacillota</taxon>
        <taxon>Clostridia</taxon>
        <taxon>Lachnospirales</taxon>
        <taxon>Lachnospiraceae</taxon>
        <taxon>Lachnospiraceae incertae sedis</taxon>
        <taxon>Candidatus Merdiplasma</taxon>
    </lineage>
</organism>
<dbReference type="SUPFAM" id="SSF53092">
    <property type="entry name" value="Creatinase/prolidase N-terminal domain"/>
    <property type="match status" value="1"/>
</dbReference>
<dbReference type="InterPro" id="IPR000994">
    <property type="entry name" value="Pept_M24"/>
</dbReference>
<dbReference type="Pfam" id="PF00557">
    <property type="entry name" value="Peptidase_M24"/>
    <property type="match status" value="1"/>
</dbReference>
<dbReference type="SUPFAM" id="SSF55920">
    <property type="entry name" value="Creatinase/aminopeptidase"/>
    <property type="match status" value="1"/>
</dbReference>
<protein>
    <submittedName>
        <fullName evidence="3">Aminopeptidase P family protein</fullName>
    </submittedName>
</protein>